<evidence type="ECO:0000313" key="2">
    <source>
        <dbReference type="WBParaSite" id="ES5_v2.g11206.t1"/>
    </source>
</evidence>
<reference evidence="2" key="1">
    <citation type="submission" date="2022-11" db="UniProtKB">
        <authorList>
            <consortium name="WormBaseParasite"/>
        </authorList>
    </citation>
    <scope>IDENTIFICATION</scope>
</reference>
<name>A0AC34F2E3_9BILA</name>
<dbReference type="Proteomes" id="UP000887579">
    <property type="component" value="Unplaced"/>
</dbReference>
<proteinExistence type="predicted"/>
<protein>
    <submittedName>
        <fullName evidence="2">Uncharacterized protein</fullName>
    </submittedName>
</protein>
<dbReference type="WBParaSite" id="ES5_v2.g11206.t1">
    <property type="protein sequence ID" value="ES5_v2.g11206.t1"/>
    <property type="gene ID" value="ES5_v2.g11206"/>
</dbReference>
<evidence type="ECO:0000313" key="1">
    <source>
        <dbReference type="Proteomes" id="UP000887579"/>
    </source>
</evidence>
<organism evidence="1 2">
    <name type="scientific">Panagrolaimus sp. ES5</name>
    <dbReference type="NCBI Taxonomy" id="591445"/>
    <lineage>
        <taxon>Eukaryota</taxon>
        <taxon>Metazoa</taxon>
        <taxon>Ecdysozoa</taxon>
        <taxon>Nematoda</taxon>
        <taxon>Chromadorea</taxon>
        <taxon>Rhabditida</taxon>
        <taxon>Tylenchina</taxon>
        <taxon>Panagrolaimomorpha</taxon>
        <taxon>Panagrolaimoidea</taxon>
        <taxon>Panagrolaimidae</taxon>
        <taxon>Panagrolaimus</taxon>
    </lineage>
</organism>
<accession>A0AC34F2E3</accession>
<sequence length="901" mass="107052">MVIKLIAKDKKEKLQLYEKCKLKINAVSKLLIIEPEKEEFKMISAMFKWKFYAQKAIKGNPELIRQRFLSPLFDEIYKNNSSSSKLKDILVDWIGKLDAKEKNEYIQRLKAQNIYDFCYPNECELPNLRKRKAPNNEENVPLKWPLLKEQNFLFKNQIIPPSNFKLLKYIKNDILRMKLSIFPSSNKIQCYEYYWFKREKYFICCGCAVKGKHSTRAKIIKKNGKDVVQLNGNEHVCEIREYKKIIEKFNFELFSFSYGILRRNIKRLILFLDSSRDECYEYEWHYQSKGYYCSGCFRKKNSVSAKLYQREDGTEFVMLNSKLHVCEPRKFKPEKYAEKQIVTADKFKIFKNVQNGIDRSKMVIFTSSEKKMCYEYFWQNRSQTFHCCACSNKKNTIEAEVCKDSDGNDQYLKLYWKKHVCEPRKYEPEKFKSSKEIVESSNFKIFQYKNKNELISRLIVFCPTNKNLCYEFFWNKLKKNYSCCCCRLGNQVIATVYQKNDTKSYVELSKTQDVCELREFDPEKYKDDIIIQKSICCCCRLGNQVIATVYQKPDAKSYVELSKTQDACELREFDPEKYKDDIVVPKSMYTFLTTTFRNTKRKTLFIFTSEKKDMCYKFFNSKKYKCYICSRCFSSYSNPRLSASIQNEGKENEFIYLSNQKHVCEPFEVSTIINESNLQTVMPPNFRLFKREFRSKTIQHLAVFTNDEKSECFEYTWSENSKKFLCRACSNQHKTHVYAKFIKSDESEEDCIELCSTAHKCKPIKFIPEDDTAAVKIVKLPNFNDEIEEDCIELCPTAHRCKPIEFIPEDDDSAVKIVKLPNFKLYETVSNGKKIQRLTIFDTKNKKFGYIYSFRKDENHYLCIKCGNLKKRIRAYVRQDENGQNYVELGKMEHVCKMQKL</sequence>